<gene>
    <name evidence="2" type="ORF">F130042H8_31640</name>
</gene>
<dbReference type="InterPro" id="IPR000835">
    <property type="entry name" value="HTH_MarR-typ"/>
</dbReference>
<dbReference type="RefSeq" id="WP_176255425.1">
    <property type="nucleotide sequence ID" value="NZ_BAABXL010000001.1"/>
</dbReference>
<dbReference type="SUPFAM" id="SSF46785">
    <property type="entry name" value="Winged helix' DNA-binding domain"/>
    <property type="match status" value="1"/>
</dbReference>
<sequence length="175" mass="19992">MYRHSAKEQNIRFNQLYRRQSNLYHTYAAAHHLSDAAFSILYCLCETIPEERETAPYTQHGLAQLCSLPRQTVNSAISSLVRQGYVRLQQLPGSGNTKAVFLTDEGESLCRHVIDPLIEAEQRSLAQMGHEEVELYLRFSLTQLDLFEQELAAILPDKNGSSRRDHLKNEDETGE</sequence>
<evidence type="ECO:0000313" key="2">
    <source>
        <dbReference type="EMBL" id="GAA6270104.1"/>
    </source>
</evidence>
<dbReference type="InterPro" id="IPR036390">
    <property type="entry name" value="WH_DNA-bd_sf"/>
</dbReference>
<protein>
    <submittedName>
        <fullName evidence="2">MarR family winged helix-turn-helix transcriptional regulator</fullName>
    </submittedName>
</protein>
<accession>A0ABQ0B1E5</accession>
<keyword evidence="3" id="KW-1185">Reference proteome</keyword>
<dbReference type="InterPro" id="IPR036388">
    <property type="entry name" value="WH-like_DNA-bd_sf"/>
</dbReference>
<dbReference type="Gene3D" id="1.10.10.10">
    <property type="entry name" value="Winged helix-like DNA-binding domain superfamily/Winged helix DNA-binding domain"/>
    <property type="match status" value="1"/>
</dbReference>
<dbReference type="PROSITE" id="PS50995">
    <property type="entry name" value="HTH_MARR_2"/>
    <property type="match status" value="1"/>
</dbReference>
<proteinExistence type="predicted"/>
<reference evidence="2 3" key="1">
    <citation type="submission" date="2024-04" db="EMBL/GenBank/DDBJ databases">
        <title>Defined microbial consortia suppress multidrug-resistant proinflammatory Enterobacteriaceae via ecological control.</title>
        <authorList>
            <person name="Furuichi M."/>
            <person name="Kawaguchi T."/>
            <person name="Pust M."/>
            <person name="Yasuma K."/>
            <person name="Plichta D."/>
            <person name="Hasegawa N."/>
            <person name="Ohya T."/>
            <person name="Bhattarai S."/>
            <person name="Sasajima S."/>
            <person name="Aoto Y."/>
            <person name="Tuganbaev T."/>
            <person name="Yaginuma M."/>
            <person name="Ueda M."/>
            <person name="Okahashi N."/>
            <person name="Amafuji K."/>
            <person name="Kiridooshi Y."/>
            <person name="Sugita K."/>
            <person name="Strazar M."/>
            <person name="Skelly A."/>
            <person name="Suda W."/>
            <person name="Hattori M."/>
            <person name="Nakamoto N."/>
            <person name="Caballero S."/>
            <person name="Norman J."/>
            <person name="Olle B."/>
            <person name="Tanoue T."/>
            <person name="Arita M."/>
            <person name="Bucci V."/>
            <person name="Atarashi K."/>
            <person name="Xavier R."/>
            <person name="Honda K."/>
        </authorList>
    </citation>
    <scope>NUCLEOTIDE SEQUENCE [LARGE SCALE GENOMIC DNA]</scope>
    <source>
        <strain evidence="3">f13</strain>
    </source>
</reference>
<comment type="caution">
    <text evidence="2">The sequence shown here is derived from an EMBL/GenBank/DDBJ whole genome shotgun (WGS) entry which is preliminary data.</text>
</comment>
<dbReference type="SMART" id="SM00347">
    <property type="entry name" value="HTH_MARR"/>
    <property type="match status" value="1"/>
</dbReference>
<name>A0ABQ0B1E5_9FIRM</name>
<evidence type="ECO:0000259" key="1">
    <source>
        <dbReference type="PROSITE" id="PS50995"/>
    </source>
</evidence>
<dbReference type="EMBL" id="BAABXL010000001">
    <property type="protein sequence ID" value="GAA6270104.1"/>
    <property type="molecule type" value="Genomic_DNA"/>
</dbReference>
<dbReference type="Proteomes" id="UP001600894">
    <property type="component" value="Unassembled WGS sequence"/>
</dbReference>
<evidence type="ECO:0000313" key="3">
    <source>
        <dbReference type="Proteomes" id="UP001600894"/>
    </source>
</evidence>
<feature type="domain" description="HTH marR-type" evidence="1">
    <location>
        <begin position="1"/>
        <end position="145"/>
    </location>
</feature>
<organism evidence="2 3">
    <name type="scientific">Enterocloster alcoholdehydrogenati</name>
    <dbReference type="NCBI Taxonomy" id="2547410"/>
    <lineage>
        <taxon>Bacteria</taxon>
        <taxon>Bacillati</taxon>
        <taxon>Bacillota</taxon>
        <taxon>Clostridia</taxon>
        <taxon>Lachnospirales</taxon>
        <taxon>Lachnospiraceae</taxon>
        <taxon>Enterocloster</taxon>
    </lineage>
</organism>